<proteinExistence type="predicted"/>
<dbReference type="Proteomes" id="UP000271162">
    <property type="component" value="Unassembled WGS sequence"/>
</dbReference>
<feature type="region of interest" description="Disordered" evidence="1">
    <location>
        <begin position="53"/>
        <end position="80"/>
    </location>
</feature>
<name>A0A0N4XX26_NIPBR</name>
<protein>
    <submittedName>
        <fullName evidence="2 4">Uncharacterized protein</fullName>
    </submittedName>
</protein>
<dbReference type="AlphaFoldDB" id="A0A0N4XX26"/>
<accession>A0A0N4XX26</accession>
<feature type="compositionally biased region" description="Basic and acidic residues" evidence="1">
    <location>
        <begin position="53"/>
        <end position="62"/>
    </location>
</feature>
<keyword evidence="3" id="KW-1185">Reference proteome</keyword>
<organism evidence="4">
    <name type="scientific">Nippostrongylus brasiliensis</name>
    <name type="common">Rat hookworm</name>
    <dbReference type="NCBI Taxonomy" id="27835"/>
    <lineage>
        <taxon>Eukaryota</taxon>
        <taxon>Metazoa</taxon>
        <taxon>Ecdysozoa</taxon>
        <taxon>Nematoda</taxon>
        <taxon>Chromadorea</taxon>
        <taxon>Rhabditida</taxon>
        <taxon>Rhabditina</taxon>
        <taxon>Rhabditomorpha</taxon>
        <taxon>Strongyloidea</taxon>
        <taxon>Heligmosomidae</taxon>
        <taxon>Nippostrongylus</taxon>
    </lineage>
</organism>
<dbReference type="WBParaSite" id="NBR_0000749501-mRNA-1">
    <property type="protein sequence ID" value="NBR_0000749501-mRNA-1"/>
    <property type="gene ID" value="NBR_0000749501"/>
</dbReference>
<gene>
    <name evidence="2" type="ORF">NBR_LOCUS7496</name>
</gene>
<sequence length="80" mass="9455">MGKAVNGKPRLVKCVFSDRRYLFQILSRSRKLRSSPIYAGVFVRKSMRREERDKEAELRKQAQDPNQRNHGGSRVFVVYR</sequence>
<reference evidence="2 3" key="2">
    <citation type="submission" date="2018-11" db="EMBL/GenBank/DDBJ databases">
        <authorList>
            <consortium name="Pathogen Informatics"/>
        </authorList>
    </citation>
    <scope>NUCLEOTIDE SEQUENCE [LARGE SCALE GENOMIC DNA]</scope>
</reference>
<dbReference type="EMBL" id="UYSL01019894">
    <property type="protein sequence ID" value="VDL71085.1"/>
    <property type="molecule type" value="Genomic_DNA"/>
</dbReference>
<evidence type="ECO:0000313" key="2">
    <source>
        <dbReference type="EMBL" id="VDL71085.1"/>
    </source>
</evidence>
<evidence type="ECO:0000256" key="1">
    <source>
        <dbReference type="SAM" id="MobiDB-lite"/>
    </source>
</evidence>
<evidence type="ECO:0000313" key="4">
    <source>
        <dbReference type="WBParaSite" id="NBR_0000749501-mRNA-1"/>
    </source>
</evidence>
<reference evidence="4" key="1">
    <citation type="submission" date="2017-02" db="UniProtKB">
        <authorList>
            <consortium name="WormBaseParasite"/>
        </authorList>
    </citation>
    <scope>IDENTIFICATION</scope>
</reference>
<evidence type="ECO:0000313" key="3">
    <source>
        <dbReference type="Proteomes" id="UP000271162"/>
    </source>
</evidence>
<dbReference type="STRING" id="27835.A0A0N4XX26"/>